<dbReference type="PANTHER" id="PTHR43649:SF12">
    <property type="entry name" value="DIACETYLCHITOBIOSE BINDING PROTEIN DASA"/>
    <property type="match status" value="1"/>
</dbReference>
<dbReference type="PANTHER" id="PTHR43649">
    <property type="entry name" value="ARABINOSE-BINDING PROTEIN-RELATED"/>
    <property type="match status" value="1"/>
</dbReference>
<feature type="chain" id="PRO_5047259690" description="Extracellular solute-binding protein" evidence="1">
    <location>
        <begin position="22"/>
        <end position="447"/>
    </location>
</feature>
<evidence type="ECO:0008006" key="4">
    <source>
        <dbReference type="Google" id="ProtNLM"/>
    </source>
</evidence>
<keyword evidence="3" id="KW-1185">Reference proteome</keyword>
<dbReference type="PROSITE" id="PS51257">
    <property type="entry name" value="PROKAR_LIPOPROTEIN"/>
    <property type="match status" value="1"/>
</dbReference>
<dbReference type="RefSeq" id="WP_326070824.1">
    <property type="nucleotide sequence ID" value="NZ_JARLKY010000010.1"/>
</dbReference>
<dbReference type="Gene3D" id="3.40.190.10">
    <property type="entry name" value="Periplasmic binding protein-like II"/>
    <property type="match status" value="1"/>
</dbReference>
<reference evidence="2 3" key="1">
    <citation type="submission" date="2023-03" db="EMBL/GenBank/DDBJ databases">
        <title>Bacillus Genome Sequencing.</title>
        <authorList>
            <person name="Dunlap C."/>
        </authorList>
    </citation>
    <scope>NUCLEOTIDE SEQUENCE [LARGE SCALE GENOMIC DNA]</scope>
    <source>
        <strain evidence="2 3">BD-533</strain>
    </source>
</reference>
<accession>A0ABU6FWZ0</accession>
<gene>
    <name evidence="2" type="ORF">P4I72_04750</name>
</gene>
<dbReference type="Pfam" id="PF01547">
    <property type="entry name" value="SBP_bac_1"/>
    <property type="match status" value="1"/>
</dbReference>
<dbReference type="Proteomes" id="UP001338137">
    <property type="component" value="Unassembled WGS sequence"/>
</dbReference>
<dbReference type="EMBL" id="JARLKY010000010">
    <property type="protein sequence ID" value="MEC0226421.1"/>
    <property type="molecule type" value="Genomic_DNA"/>
</dbReference>
<feature type="signal peptide" evidence="1">
    <location>
        <begin position="1"/>
        <end position="21"/>
    </location>
</feature>
<evidence type="ECO:0000313" key="3">
    <source>
        <dbReference type="Proteomes" id="UP001338137"/>
    </source>
</evidence>
<name>A0ABU6FWZ0_9BACL</name>
<keyword evidence="1" id="KW-0732">Signal</keyword>
<evidence type="ECO:0000256" key="1">
    <source>
        <dbReference type="SAM" id="SignalP"/>
    </source>
</evidence>
<protein>
    <recommendedName>
        <fullName evidence="4">Extracellular solute-binding protein</fullName>
    </recommendedName>
</protein>
<dbReference type="SUPFAM" id="SSF53850">
    <property type="entry name" value="Periplasmic binding protein-like II"/>
    <property type="match status" value="1"/>
</dbReference>
<sequence>MKRTLQVSLSVVLMASVLLTACGKKEETVAGSSAAPNAAATGKAVKLKWWGGVPEENGPKAVVDAWNAVNKDIQVEYVRFVNDDSGNTKLDTALLSTSDAPDLFVSYGDYLLDRRVKGDMVEPLEDLIKKTNFDLEGIIGSENLLKINNKIYQLPGSKDMRFFAFNKASLDAAGEKVPAADWTWSDYAALSKKLTKPGQYGTFLLPSWEPIAFDIIGSDKPNDPYYKADGTTNFDAPSFKMGLELQKGLLDAKALMPYQEALANKSQPQDELLKGKAASVYSSLYFMRYIKDDKAYPGRDFKVAFAPTPQMEKGKNVNNAKLSDYISINSKGTHKEESMKFLSWYLKEGNLNMVPGGRIPSNKNVDVDKVADLIMGDKSQYFDKESFVNMLKGKYTPTTSVITTASTQIRQIFMEEAEKYFMNVQPIDKTVAAIKSRSDEAVKNAKK</sequence>
<comment type="caution">
    <text evidence="2">The sequence shown here is derived from an EMBL/GenBank/DDBJ whole genome shotgun (WGS) entry which is preliminary data.</text>
</comment>
<dbReference type="InterPro" id="IPR050490">
    <property type="entry name" value="Bact_solute-bd_prot1"/>
</dbReference>
<organism evidence="2 3">
    <name type="scientific">Paenibacillus alba</name>
    <dbReference type="NCBI Taxonomy" id="1197127"/>
    <lineage>
        <taxon>Bacteria</taxon>
        <taxon>Bacillati</taxon>
        <taxon>Bacillota</taxon>
        <taxon>Bacilli</taxon>
        <taxon>Bacillales</taxon>
        <taxon>Paenibacillaceae</taxon>
        <taxon>Paenibacillus</taxon>
    </lineage>
</organism>
<evidence type="ECO:0000313" key="2">
    <source>
        <dbReference type="EMBL" id="MEC0226421.1"/>
    </source>
</evidence>
<dbReference type="InterPro" id="IPR006059">
    <property type="entry name" value="SBP"/>
</dbReference>
<proteinExistence type="predicted"/>